<dbReference type="InterPro" id="IPR001878">
    <property type="entry name" value="Znf_CCHC"/>
</dbReference>
<dbReference type="Gene3D" id="1.10.4020.10">
    <property type="entry name" value="DNA breaking-rejoining enzymes"/>
    <property type="match status" value="1"/>
</dbReference>
<dbReference type="InterPro" id="IPR003309">
    <property type="entry name" value="SCAN_dom"/>
</dbReference>
<keyword evidence="8" id="KW-1185">Reference proteome</keyword>
<evidence type="ECO:0000256" key="1">
    <source>
        <dbReference type="ARBA" id="ARBA00022801"/>
    </source>
</evidence>
<keyword evidence="2" id="KW-0863">Zinc-finger</keyword>
<dbReference type="InterPro" id="IPR001995">
    <property type="entry name" value="Peptidase_A2_cat"/>
</dbReference>
<dbReference type="EnsemblMetazoa" id="Aqu2.1.27940_001">
    <property type="protein sequence ID" value="Aqu2.1.27940_001"/>
    <property type="gene ID" value="Aqu2.1.27940"/>
</dbReference>
<evidence type="ECO:0000313" key="7">
    <source>
        <dbReference type="EnsemblMetazoa" id="Aqu2.1.27940_001"/>
    </source>
</evidence>
<dbReference type="PROSITE" id="PS50158">
    <property type="entry name" value="ZF_CCHC"/>
    <property type="match status" value="1"/>
</dbReference>
<keyword evidence="2" id="KW-0862">Zinc</keyword>
<feature type="domain" description="CCHC-type" evidence="4">
    <location>
        <begin position="257"/>
        <end position="273"/>
    </location>
</feature>
<feature type="compositionally biased region" description="Basic and acidic residues" evidence="3">
    <location>
        <begin position="11"/>
        <end position="40"/>
    </location>
</feature>
<evidence type="ECO:0000313" key="8">
    <source>
        <dbReference type="Proteomes" id="UP000007879"/>
    </source>
</evidence>
<name>A0A1X7UIY7_AMPQE</name>
<evidence type="ECO:0008006" key="9">
    <source>
        <dbReference type="Google" id="ProtNLM"/>
    </source>
</evidence>
<dbReference type="SMART" id="SM00431">
    <property type="entry name" value="SCAN"/>
    <property type="match status" value="1"/>
</dbReference>
<dbReference type="PROSITE" id="PS50804">
    <property type="entry name" value="SCAN_BOX"/>
    <property type="match status" value="1"/>
</dbReference>
<feature type="domain" description="Peptidase A2" evidence="5">
    <location>
        <begin position="326"/>
        <end position="401"/>
    </location>
</feature>
<evidence type="ECO:0000259" key="5">
    <source>
        <dbReference type="PROSITE" id="PS50175"/>
    </source>
</evidence>
<evidence type="ECO:0000259" key="6">
    <source>
        <dbReference type="PROSITE" id="PS50804"/>
    </source>
</evidence>
<evidence type="ECO:0000256" key="3">
    <source>
        <dbReference type="SAM" id="MobiDB-lite"/>
    </source>
</evidence>
<dbReference type="PROSITE" id="PS50175">
    <property type="entry name" value="ASP_PROT_RETROV"/>
    <property type="match status" value="1"/>
</dbReference>
<dbReference type="GO" id="GO:0006508">
    <property type="term" value="P:proteolysis"/>
    <property type="evidence" value="ECO:0007669"/>
    <property type="project" value="InterPro"/>
</dbReference>
<dbReference type="Proteomes" id="UP000007879">
    <property type="component" value="Unassembled WGS sequence"/>
</dbReference>
<keyword evidence="1" id="KW-0378">Hydrolase</keyword>
<dbReference type="Pfam" id="PF13975">
    <property type="entry name" value="gag-asp_proteas"/>
    <property type="match status" value="1"/>
</dbReference>
<evidence type="ECO:0000256" key="2">
    <source>
        <dbReference type="PROSITE-ProRule" id="PRU00047"/>
    </source>
</evidence>
<dbReference type="eggNOG" id="ENOG502SCG2">
    <property type="taxonomic scope" value="Eukaryota"/>
</dbReference>
<dbReference type="SUPFAM" id="SSF47353">
    <property type="entry name" value="Retrovirus capsid dimerization domain-like"/>
    <property type="match status" value="1"/>
</dbReference>
<dbReference type="GO" id="GO:0004190">
    <property type="term" value="F:aspartic-type endopeptidase activity"/>
    <property type="evidence" value="ECO:0007669"/>
    <property type="project" value="InterPro"/>
</dbReference>
<dbReference type="GO" id="GO:0008270">
    <property type="term" value="F:zinc ion binding"/>
    <property type="evidence" value="ECO:0007669"/>
    <property type="project" value="UniProtKB-KW"/>
</dbReference>
<dbReference type="InterPro" id="IPR036875">
    <property type="entry name" value="Znf_CCHC_sf"/>
</dbReference>
<dbReference type="Pfam" id="PF02023">
    <property type="entry name" value="SCAN"/>
    <property type="match status" value="1"/>
</dbReference>
<dbReference type="SUPFAM" id="SSF57756">
    <property type="entry name" value="Retrovirus zinc finger-like domains"/>
    <property type="match status" value="1"/>
</dbReference>
<dbReference type="InterPro" id="IPR021109">
    <property type="entry name" value="Peptidase_aspartic_dom_sf"/>
</dbReference>
<dbReference type="InterPro" id="IPR038269">
    <property type="entry name" value="SCAN_sf"/>
</dbReference>
<reference evidence="7" key="2">
    <citation type="submission" date="2017-05" db="UniProtKB">
        <authorList>
            <consortium name="EnsemblMetazoa"/>
        </authorList>
    </citation>
    <scope>IDENTIFICATION</scope>
</reference>
<gene>
    <name evidence="7" type="primary">105313269</name>
</gene>
<feature type="region of interest" description="Disordered" evidence="3">
    <location>
        <begin position="1"/>
        <end position="40"/>
    </location>
</feature>
<dbReference type="OrthoDB" id="6077919at2759"/>
<keyword evidence="2" id="KW-0479">Metal-binding</keyword>
<proteinExistence type="predicted"/>
<dbReference type="Gene3D" id="2.40.70.10">
    <property type="entry name" value="Acid Proteases"/>
    <property type="match status" value="1"/>
</dbReference>
<dbReference type="KEGG" id="aqu:105313269"/>
<dbReference type="Gene3D" id="4.10.60.10">
    <property type="entry name" value="Zinc finger, CCHC-type"/>
    <property type="match status" value="1"/>
</dbReference>
<dbReference type="GO" id="GO:0003676">
    <property type="term" value="F:nucleic acid binding"/>
    <property type="evidence" value="ECO:0007669"/>
    <property type="project" value="InterPro"/>
</dbReference>
<protein>
    <recommendedName>
        <fullName evidence="9">CCHC-type domain-containing protein</fullName>
    </recommendedName>
</protein>
<dbReference type="EnsemblMetazoa" id="XM_011406563.1">
    <property type="protein sequence ID" value="XP_011404865.1"/>
    <property type="gene ID" value="LOC105313269"/>
</dbReference>
<organism evidence="7">
    <name type="scientific">Amphimedon queenslandica</name>
    <name type="common">Sponge</name>
    <dbReference type="NCBI Taxonomy" id="400682"/>
    <lineage>
        <taxon>Eukaryota</taxon>
        <taxon>Metazoa</taxon>
        <taxon>Porifera</taxon>
        <taxon>Demospongiae</taxon>
        <taxon>Heteroscleromorpha</taxon>
        <taxon>Haplosclerida</taxon>
        <taxon>Niphatidae</taxon>
        <taxon>Amphimedon</taxon>
    </lineage>
</organism>
<dbReference type="InParanoid" id="A0A1X7UIY7"/>
<dbReference type="AlphaFoldDB" id="A0A1X7UIY7"/>
<dbReference type="SUPFAM" id="SSF50630">
    <property type="entry name" value="Acid proteases"/>
    <property type="match status" value="1"/>
</dbReference>
<feature type="domain" description="SCAN box" evidence="6">
    <location>
        <begin position="159"/>
        <end position="240"/>
    </location>
</feature>
<dbReference type="PANTHER" id="PTHR46888:SF1">
    <property type="entry name" value="RIBONUCLEASE H"/>
    <property type="match status" value="1"/>
</dbReference>
<evidence type="ECO:0000259" key="4">
    <source>
        <dbReference type="PROSITE" id="PS50158"/>
    </source>
</evidence>
<sequence>MEALQEMLKVMMEDRKKRDEEIAEERKRRKEEFVAERERSKEDSLCLEKEKMDAMQTHMESLIKLVEASTKKEASPPRELSVKLMPLSEKDDIESYLTFDRIMEAHKIKEKRRTQFLAPNLTGKAQLAFTALPAEEAAKYKELKRVLLTRYNISEETYRRRFRLDGRKKEGSNRELAVRLMDWQVKWLKECKKVKDVMELVEIEQFLNLLPTEKRLWVAERKPKSCIQAGELADEYEQAIRKDTPFQQKSTKKHGVKCQYCAKIGHLEKECRKKLADAKEKICFHCRKPGQLTSHCLEKTGAGSAMMGRESSKGLRRSGSINGKAIQILLDTGCSRTMVPSSLVPQQWMLEGEAVTIHCAHGDTILYPLAQAHLSIGEKSITVKAAVSDTLQVAVLLGTDVKELSELLGQEVTLDDCTDDAMVVQTRAGRQR</sequence>
<reference evidence="8" key="1">
    <citation type="journal article" date="2010" name="Nature">
        <title>The Amphimedon queenslandica genome and the evolution of animal complexity.</title>
        <authorList>
            <person name="Srivastava M."/>
            <person name="Simakov O."/>
            <person name="Chapman J."/>
            <person name="Fahey B."/>
            <person name="Gauthier M.E."/>
            <person name="Mitros T."/>
            <person name="Richards G.S."/>
            <person name="Conaco C."/>
            <person name="Dacre M."/>
            <person name="Hellsten U."/>
            <person name="Larroux C."/>
            <person name="Putnam N.H."/>
            <person name="Stanke M."/>
            <person name="Adamska M."/>
            <person name="Darling A."/>
            <person name="Degnan S.M."/>
            <person name="Oakley T.H."/>
            <person name="Plachetzki D.C."/>
            <person name="Zhai Y."/>
            <person name="Adamski M."/>
            <person name="Calcino A."/>
            <person name="Cummins S.F."/>
            <person name="Goodstein D.M."/>
            <person name="Harris C."/>
            <person name="Jackson D.J."/>
            <person name="Leys S.P."/>
            <person name="Shu S."/>
            <person name="Woodcroft B.J."/>
            <person name="Vervoort M."/>
            <person name="Kosik K.S."/>
            <person name="Manning G."/>
            <person name="Degnan B.M."/>
            <person name="Rokhsar D.S."/>
        </authorList>
    </citation>
    <scope>NUCLEOTIDE SEQUENCE [LARGE SCALE GENOMIC DNA]</scope>
</reference>
<accession>A0A1X7UIY7</accession>
<dbReference type="PANTHER" id="PTHR46888">
    <property type="entry name" value="ZINC KNUCKLE DOMAINCONTAINING PROTEIN-RELATED"/>
    <property type="match status" value="1"/>
</dbReference>